<dbReference type="CDD" id="cd02440">
    <property type="entry name" value="AdoMet_MTases"/>
    <property type="match status" value="1"/>
</dbReference>
<sequence length="308" mass="35618">MNLEPKKLITYTYYEIGNCNMCQAPSIQFKVLGKRLNKSQGFKPHLLSGITTTVMKCNNCGLIFSNPQPVPDSIADHYNVDPKKYWREEYFKIDENYFKGEIEWFKRLKPFQKNLKSLDIGAGLGKQMIALQNVGFDSYGIEPSPSFYKMATEKMGIDKGKLEMKSIEEASFEDEFFDFISFGAVFEHVYNPNEALVKALKWLKPGGFIHIEVPNSNWLSAKIINLGYKLRRLDYVTNLSPMHSPFHLHEFTVDSFKLNGIHNNYKIEDFGYYVCPTNLPKVFDPILRPIMRKTDTGMQLCVWLKKAE</sequence>
<dbReference type="Proteomes" id="UP000611723">
    <property type="component" value="Unassembled WGS sequence"/>
</dbReference>
<dbReference type="GO" id="GO:0032259">
    <property type="term" value="P:methylation"/>
    <property type="evidence" value="ECO:0007669"/>
    <property type="project" value="UniProtKB-KW"/>
</dbReference>
<reference evidence="1" key="1">
    <citation type="submission" date="2021-01" db="EMBL/GenBank/DDBJ databases">
        <title>Marivirga aurantiaca sp. nov., isolated from intertidal surface sediments.</title>
        <authorList>
            <person name="Zhang M."/>
        </authorList>
    </citation>
    <scope>NUCLEOTIDE SEQUENCE</scope>
    <source>
        <strain evidence="1">S37H4</strain>
    </source>
</reference>
<dbReference type="PANTHER" id="PTHR43861:SF6">
    <property type="entry name" value="METHYLTRANSFERASE TYPE 11"/>
    <property type="match status" value="1"/>
</dbReference>
<gene>
    <name evidence="1" type="ORF">JKA74_18330</name>
</gene>
<evidence type="ECO:0000313" key="1">
    <source>
        <dbReference type="EMBL" id="MBK6267008.1"/>
    </source>
</evidence>
<comment type="caution">
    <text evidence="1">The sequence shown here is derived from an EMBL/GenBank/DDBJ whole genome shotgun (WGS) entry which is preliminary data.</text>
</comment>
<proteinExistence type="predicted"/>
<accession>A0A934X127</accession>
<dbReference type="Gene3D" id="3.40.50.150">
    <property type="entry name" value="Vaccinia Virus protein VP39"/>
    <property type="match status" value="1"/>
</dbReference>
<dbReference type="PANTHER" id="PTHR43861">
    <property type="entry name" value="TRANS-ACONITATE 2-METHYLTRANSFERASE-RELATED"/>
    <property type="match status" value="1"/>
</dbReference>
<dbReference type="EMBL" id="JAEQBW010000013">
    <property type="protein sequence ID" value="MBK6267008.1"/>
    <property type="molecule type" value="Genomic_DNA"/>
</dbReference>
<keyword evidence="1" id="KW-0808">Transferase</keyword>
<dbReference type="InterPro" id="IPR029063">
    <property type="entry name" value="SAM-dependent_MTases_sf"/>
</dbReference>
<dbReference type="RefSeq" id="WP_201432694.1">
    <property type="nucleotide sequence ID" value="NZ_JAEQBW010000013.1"/>
</dbReference>
<evidence type="ECO:0000313" key="2">
    <source>
        <dbReference type="Proteomes" id="UP000611723"/>
    </source>
</evidence>
<dbReference type="GO" id="GO:0008168">
    <property type="term" value="F:methyltransferase activity"/>
    <property type="evidence" value="ECO:0007669"/>
    <property type="project" value="UniProtKB-KW"/>
</dbReference>
<dbReference type="Pfam" id="PF13489">
    <property type="entry name" value="Methyltransf_23"/>
    <property type="match status" value="1"/>
</dbReference>
<keyword evidence="2" id="KW-1185">Reference proteome</keyword>
<name>A0A934X127_9BACT</name>
<protein>
    <submittedName>
        <fullName evidence="1">Class I SAM-dependent methyltransferase</fullName>
    </submittedName>
</protein>
<organism evidence="1 2">
    <name type="scientific">Marivirga aurantiaca</name>
    <dbReference type="NCBI Taxonomy" id="2802615"/>
    <lineage>
        <taxon>Bacteria</taxon>
        <taxon>Pseudomonadati</taxon>
        <taxon>Bacteroidota</taxon>
        <taxon>Cytophagia</taxon>
        <taxon>Cytophagales</taxon>
        <taxon>Marivirgaceae</taxon>
        <taxon>Marivirga</taxon>
    </lineage>
</organism>
<keyword evidence="1" id="KW-0489">Methyltransferase</keyword>
<dbReference type="SUPFAM" id="SSF53335">
    <property type="entry name" value="S-adenosyl-L-methionine-dependent methyltransferases"/>
    <property type="match status" value="1"/>
</dbReference>
<dbReference type="AlphaFoldDB" id="A0A934X127"/>